<evidence type="ECO:0000256" key="2">
    <source>
        <dbReference type="SAM" id="MobiDB-lite"/>
    </source>
</evidence>
<proteinExistence type="predicted"/>
<feature type="compositionally biased region" description="Polar residues" evidence="2">
    <location>
        <begin position="29"/>
        <end position="39"/>
    </location>
</feature>
<evidence type="ECO:0000313" key="4">
    <source>
        <dbReference type="Proteomes" id="UP001326613"/>
    </source>
</evidence>
<dbReference type="EMBL" id="CP112932">
    <property type="protein sequence ID" value="WPY01447.1"/>
    <property type="molecule type" value="Genomic_DNA"/>
</dbReference>
<sequence>MKFGGGTGYYGSNKNQWGEEISRPKKSSGHSLYSNTSGVSTWARDKAAKEAKKKAEKEKKVVQEHEQNLKAAINKASIYNDVMFNPERLYLEGLEIFNLSMRTSVESIYRKNGFDTAKHNLNYALLFGELRAFELLLDLYGTGSLATFLIMIARELGVAEMSDKAFLKHKVEDTSCLNSVQKCAEIIRQNAKKYGSSIITAEMKSEAIAAYNDGLEVKYQLLSPAQVRNMNIQAHSWEKGLEWKNDFSDTKVAVIQKGDFACGIMQKTICNTNFTLMVHYYHYHYQIRITQYQSIELPKAILPPGENINISLAVTQPSGQRISEIDPAYFTVNYNDIGKLVKISLPSNPVIINVVQERSPVVVMYKGNIYVLPVNSGNLHKLTTKVNENGGQIEVLGNEQFSVEPYVVNMNTHYASPIIGEHRIVDDSSSCFKCCELF</sequence>
<reference evidence="3 4" key="1">
    <citation type="submission" date="2022-10" db="EMBL/GenBank/DDBJ databases">
        <title>Host association and intracellularity evolved multiple times independently in the Rickettsiales.</title>
        <authorList>
            <person name="Castelli M."/>
            <person name="Nardi T."/>
            <person name="Gammuto L."/>
            <person name="Bellinzona G."/>
            <person name="Sabaneyeva E."/>
            <person name="Potekhin A."/>
            <person name="Serra V."/>
            <person name="Petroni G."/>
            <person name="Sassera D."/>
        </authorList>
    </citation>
    <scope>NUCLEOTIDE SEQUENCE [LARGE SCALE GENOMIC DNA]</scope>
    <source>
        <strain evidence="3 4">Kr 154-4</strain>
    </source>
</reference>
<organism evidence="3 4">
    <name type="scientific">Candidatus Trichorickettsia mobilis</name>
    <dbReference type="NCBI Taxonomy" id="1346319"/>
    <lineage>
        <taxon>Bacteria</taxon>
        <taxon>Pseudomonadati</taxon>
        <taxon>Pseudomonadota</taxon>
        <taxon>Alphaproteobacteria</taxon>
        <taxon>Rickettsiales</taxon>
        <taxon>Rickettsiaceae</taxon>
        <taxon>Rickettsieae</taxon>
        <taxon>Candidatus Trichorickettsia</taxon>
    </lineage>
</organism>
<keyword evidence="4" id="KW-1185">Reference proteome</keyword>
<name>A0ABZ0UXU2_9RICK</name>
<gene>
    <name evidence="3" type="ORF">Trichorick_01360</name>
</gene>
<dbReference type="RefSeq" id="WP_323738220.1">
    <property type="nucleotide sequence ID" value="NZ_CP112932.1"/>
</dbReference>
<feature type="region of interest" description="Disordered" evidence="2">
    <location>
        <begin position="1"/>
        <end position="39"/>
    </location>
</feature>
<feature type="coiled-coil region" evidence="1">
    <location>
        <begin position="48"/>
        <end position="82"/>
    </location>
</feature>
<accession>A0ABZ0UXU2</accession>
<protein>
    <submittedName>
        <fullName evidence="3">120 kDa Rickettsia-like surface antigen domain protein</fullName>
    </submittedName>
</protein>
<evidence type="ECO:0000256" key="1">
    <source>
        <dbReference type="SAM" id="Coils"/>
    </source>
</evidence>
<dbReference type="Proteomes" id="UP001326613">
    <property type="component" value="Chromosome"/>
</dbReference>
<evidence type="ECO:0000313" key="3">
    <source>
        <dbReference type="EMBL" id="WPY01447.1"/>
    </source>
</evidence>
<keyword evidence="1" id="KW-0175">Coiled coil</keyword>